<name>A0A1I4MU30_9HYPH</name>
<evidence type="ECO:0000313" key="2">
    <source>
        <dbReference type="EMBL" id="SFM06804.1"/>
    </source>
</evidence>
<dbReference type="EMBL" id="FOSV01000044">
    <property type="protein sequence ID" value="SFM06804.1"/>
    <property type="molecule type" value="Genomic_DNA"/>
</dbReference>
<dbReference type="OrthoDB" id="7992661at2"/>
<dbReference type="AlphaFoldDB" id="A0A1I4MU30"/>
<accession>A0A1I4MU30</accession>
<keyword evidence="3" id="KW-1185">Reference proteome</keyword>
<dbReference type="Proteomes" id="UP000198804">
    <property type="component" value="Unassembled WGS sequence"/>
</dbReference>
<evidence type="ECO:0000313" key="3">
    <source>
        <dbReference type="Proteomes" id="UP000198804"/>
    </source>
</evidence>
<evidence type="ECO:0000256" key="1">
    <source>
        <dbReference type="SAM" id="Phobius"/>
    </source>
</evidence>
<sequence length="229" mass="24316">MSAMAKEADEPGEIARAIPAGERGVSRRLLAIPVVLAAGWGALFSYTLLALTDDGRDASARPARYASADPGGIDVPEVRLPEPERVAALAPAAPAIPSSQPPKLVPVAVTAPAPEALAPPEPPRPAAPVLERAAYVGVWGPSPVACGQRQRRRGFLPATITEEGAKAGRTVCRFRNNRRDGAAWTMAADCSERGRRWTSQVRLVVDQDRLTWSSPKGLANYIRCSRKAG</sequence>
<reference evidence="3" key="1">
    <citation type="submission" date="2016-10" db="EMBL/GenBank/DDBJ databases">
        <authorList>
            <person name="Varghese N."/>
            <person name="Submissions S."/>
        </authorList>
    </citation>
    <scope>NUCLEOTIDE SEQUENCE [LARGE SCALE GENOMIC DNA]</scope>
    <source>
        <strain evidence="3">CGMCC 1.6474</strain>
    </source>
</reference>
<organism evidence="2 3">
    <name type="scientific">Methylorubrum salsuginis</name>
    <dbReference type="NCBI Taxonomy" id="414703"/>
    <lineage>
        <taxon>Bacteria</taxon>
        <taxon>Pseudomonadati</taxon>
        <taxon>Pseudomonadota</taxon>
        <taxon>Alphaproteobacteria</taxon>
        <taxon>Hyphomicrobiales</taxon>
        <taxon>Methylobacteriaceae</taxon>
        <taxon>Methylorubrum</taxon>
    </lineage>
</organism>
<keyword evidence="1" id="KW-1133">Transmembrane helix</keyword>
<feature type="transmembrane region" description="Helical" evidence="1">
    <location>
        <begin position="29"/>
        <end position="51"/>
    </location>
</feature>
<keyword evidence="1" id="KW-0472">Membrane</keyword>
<gene>
    <name evidence="2" type="ORF">SAMN04488125_14414</name>
</gene>
<protein>
    <submittedName>
        <fullName evidence="2">Uncharacterized protein</fullName>
    </submittedName>
</protein>
<keyword evidence="1" id="KW-0812">Transmembrane</keyword>
<proteinExistence type="predicted"/>